<reference evidence="4 5" key="1">
    <citation type="submission" date="2020-04" db="EMBL/GenBank/DDBJ databases">
        <title>Draft genome of Pyxidicoccus fallax type strain.</title>
        <authorList>
            <person name="Whitworth D.E."/>
        </authorList>
    </citation>
    <scope>NUCLEOTIDE SEQUENCE [LARGE SCALE GENOMIC DNA]</scope>
    <source>
        <strain evidence="4 5">DSM 14698</strain>
    </source>
</reference>
<accession>A0A848LGH9</accession>
<feature type="transmembrane region" description="Helical" evidence="2">
    <location>
        <begin position="114"/>
        <end position="133"/>
    </location>
</feature>
<evidence type="ECO:0000313" key="4">
    <source>
        <dbReference type="EMBL" id="NMO15068.1"/>
    </source>
</evidence>
<feature type="chain" id="PRO_5033047895" evidence="3">
    <location>
        <begin position="21"/>
        <end position="231"/>
    </location>
</feature>
<keyword evidence="2" id="KW-1133">Transmembrane helix</keyword>
<protein>
    <submittedName>
        <fullName evidence="4">Acid shock protein</fullName>
    </submittedName>
</protein>
<dbReference type="RefSeq" id="WP_169344364.1">
    <property type="nucleotide sequence ID" value="NZ_JABBJJ010000031.1"/>
</dbReference>
<evidence type="ECO:0000256" key="3">
    <source>
        <dbReference type="SAM" id="SignalP"/>
    </source>
</evidence>
<dbReference type="Proteomes" id="UP000518300">
    <property type="component" value="Unassembled WGS sequence"/>
</dbReference>
<organism evidence="4 5">
    <name type="scientific">Pyxidicoccus fallax</name>
    <dbReference type="NCBI Taxonomy" id="394095"/>
    <lineage>
        <taxon>Bacteria</taxon>
        <taxon>Pseudomonadati</taxon>
        <taxon>Myxococcota</taxon>
        <taxon>Myxococcia</taxon>
        <taxon>Myxococcales</taxon>
        <taxon>Cystobacterineae</taxon>
        <taxon>Myxococcaceae</taxon>
        <taxon>Pyxidicoccus</taxon>
    </lineage>
</organism>
<gene>
    <name evidence="4" type="ORF">HG543_09390</name>
</gene>
<feature type="region of interest" description="Disordered" evidence="1">
    <location>
        <begin position="44"/>
        <end position="68"/>
    </location>
</feature>
<evidence type="ECO:0000313" key="5">
    <source>
        <dbReference type="Proteomes" id="UP000518300"/>
    </source>
</evidence>
<feature type="transmembrane region" description="Helical" evidence="2">
    <location>
        <begin position="140"/>
        <end position="162"/>
    </location>
</feature>
<keyword evidence="5" id="KW-1185">Reference proteome</keyword>
<feature type="signal peptide" evidence="3">
    <location>
        <begin position="1"/>
        <end position="20"/>
    </location>
</feature>
<evidence type="ECO:0000256" key="2">
    <source>
        <dbReference type="SAM" id="Phobius"/>
    </source>
</evidence>
<comment type="caution">
    <text evidence="4">The sequence shown here is derived from an EMBL/GenBank/DDBJ whole genome shotgun (WGS) entry which is preliminary data.</text>
</comment>
<keyword evidence="2" id="KW-0472">Membrane</keyword>
<keyword evidence="3" id="KW-0732">Signal</keyword>
<proteinExistence type="predicted"/>
<sequence>MSRLFALVLVCALLPHVGLAQDTVTPAPPEDAPVVAPPLVSAPDEVELEPPAPEEAPDAPVKAGEAPGVPAPTRVIVETLSGGAGMFVGGLAGLVLGVVTTECAISEGDCNSTVVMGLGGMTLGAAITTYAVGSLMKGRGGFFGTLLGALLGTGSGVVVAAAGGDDTLGTAALFSLPALGAMAGYELSRSLELPPVPSPPRLSRTDSRGLLAPTFGTTPRGGFMGGVAGRF</sequence>
<keyword evidence="2" id="KW-0812">Transmembrane</keyword>
<evidence type="ECO:0000256" key="1">
    <source>
        <dbReference type="SAM" id="MobiDB-lite"/>
    </source>
</evidence>
<dbReference type="AlphaFoldDB" id="A0A848LGH9"/>
<dbReference type="EMBL" id="JABBJJ010000031">
    <property type="protein sequence ID" value="NMO15068.1"/>
    <property type="molecule type" value="Genomic_DNA"/>
</dbReference>
<name>A0A848LGH9_9BACT</name>